<dbReference type="EMBL" id="CASHSV030000513">
    <property type="protein sequence ID" value="CAJ2667675.1"/>
    <property type="molecule type" value="Genomic_DNA"/>
</dbReference>
<comment type="caution">
    <text evidence="1">The sequence shown here is derived from an EMBL/GenBank/DDBJ whole genome shotgun (WGS) entry which is preliminary data.</text>
</comment>
<dbReference type="Proteomes" id="UP001177021">
    <property type="component" value="Unassembled WGS sequence"/>
</dbReference>
<gene>
    <name evidence="1" type="ORF">MILVUS5_LOCUS32235</name>
</gene>
<evidence type="ECO:0000313" key="2">
    <source>
        <dbReference type="Proteomes" id="UP001177021"/>
    </source>
</evidence>
<protein>
    <submittedName>
        <fullName evidence="1">Uncharacterized protein</fullName>
    </submittedName>
</protein>
<keyword evidence="2" id="KW-1185">Reference proteome</keyword>
<evidence type="ECO:0000313" key="1">
    <source>
        <dbReference type="EMBL" id="CAJ2667675.1"/>
    </source>
</evidence>
<accession>A0ACB0LGF4</accession>
<organism evidence="1 2">
    <name type="scientific">Trifolium pratense</name>
    <name type="common">Red clover</name>
    <dbReference type="NCBI Taxonomy" id="57577"/>
    <lineage>
        <taxon>Eukaryota</taxon>
        <taxon>Viridiplantae</taxon>
        <taxon>Streptophyta</taxon>
        <taxon>Embryophyta</taxon>
        <taxon>Tracheophyta</taxon>
        <taxon>Spermatophyta</taxon>
        <taxon>Magnoliopsida</taxon>
        <taxon>eudicotyledons</taxon>
        <taxon>Gunneridae</taxon>
        <taxon>Pentapetalae</taxon>
        <taxon>rosids</taxon>
        <taxon>fabids</taxon>
        <taxon>Fabales</taxon>
        <taxon>Fabaceae</taxon>
        <taxon>Papilionoideae</taxon>
        <taxon>50 kb inversion clade</taxon>
        <taxon>NPAAA clade</taxon>
        <taxon>Hologalegina</taxon>
        <taxon>IRL clade</taxon>
        <taxon>Trifolieae</taxon>
        <taxon>Trifolium</taxon>
    </lineage>
</organism>
<proteinExistence type="predicted"/>
<sequence length="1459" mass="165375">MPRKSGNPKMGDRVTVLEASVEEIKGTLGTLVQQMAQLLQRWNSNNTPDPTIVPQPARDESVREESVEASTMNESRLAGKKVKLPLFDGDDPVAWITRAEIYFEVQQTPDEMRVKLSRLSMEGPTIHWFNLLMETEDHLSWEKLKKSLIARYGGRRLENPFEELSTLRQVGSVEEYVEAFELLSSQMMRIAKDVEEELREDDETEEGNFGRKGKTDHMGRSDWAGSISRAKNGSGLNPKDSNRNMKSGWANPSYKTGHSNQNQNTTTSLSSTARKNETERRGGFVDRWKGVRSIHNNEGESLNEEGEIVSLEAEEDNEIEEEVEAECKLIGVLGSMGEYKTMKIGGKLENIDVVVLIDSGASHNFISPNLATALGLAVKPVAERKIKLGDGHEVVSKGVCEGLSLILGNMKVVVDVLILDLGGLNVVLGVSWLCTLGKVLMDWKTLTMQFWHQGKSITLQGQGENHEKQCYLNSFLANRHDDGDWWMKSLHQEKKDGDGINHDLQKLLKKFAEVFQDTIKLPPMRSQAHQIKLFPEHGAVNVRPYRALNKAPVPDKYPIPIVDEQLDELFGATIFSKIDLKSGYHQIRVLEEDIHKTAFRTHNGHYEYLVMPFGLMNAPATFQATMNDLFRPYLRKFVLVFFDDILVYSKTMSEHLLHLEQVLAVLLENCFVANQKKCKFGGQHVDYLGHIISGKGVAVDPDKVKCVSEWPVPKNVKGVRGFLGLTGYYRKFIKDYGKIAKPLTELTKKDNFNWGPEAANAFIKLKLIMTTTPVLALPNFELPFEVVCDAAGRGIGAVLMQQKQPIAYFSKALSEGNLAKSVYEKELMALVLSIQHWRHYLLGKKFLVYTDHKSLKHFLQQRVSSPDQQCWLAKLLGYQFEVLYKPGPDNKAADALSRCYGEEEMKVLMSSSQRLGGQMPFQNLTQDADLDLNVMVSSPQWLEGQKLLKEAAQDAQIQKLISELTDNPDSKPGYVVQQGILFYHGRLVIPATSPSIPILLAEFHSTPIGGHSGFLRTYRRIAANIYWVGMQKVVRDFVRACDICQRQKYTATTPGGLLQPLPIPNAIWEDLSIDFITGLPKSKGFEAVLVVVDRLSKYSHFILLKHTYTAKSVAELFVKEVVRLHGIPSTIISDRDPLFISHFWSELFKLQGTKLKMSSAYHPETDGQTEVINRCLESNLRCFASDQPKSWAYWISWAEYWYNTTYHILIDKSPFEVVYGRSPPTLLRFLSNETKVAAVALELTERDEALNQLKTHLLKAQQQMKIYADKKRRDLHFSVGEWVFLKLRPHRQHSVIKRINQKLAARFYGPFQIVERVGAVAYKLELPASSKIHPIFHVSLLKKAVGDYPVQGELPKELEISLEEDIYPEKILGSRITLQSGNAVHQSLIQWKNKSLEEVTWEDDAFIAGQFPDFSLEDKALFETGGIDKDVSLNNNVGPKEWRVYSRKRWKNEKKKGNE</sequence>
<name>A0ACB0LGF4_TRIPR</name>
<reference evidence="1" key="1">
    <citation type="submission" date="2023-10" db="EMBL/GenBank/DDBJ databases">
        <authorList>
            <person name="Rodriguez Cubillos JULIANA M."/>
            <person name="De Vega J."/>
        </authorList>
    </citation>
    <scope>NUCLEOTIDE SEQUENCE</scope>
</reference>